<reference evidence="1 2" key="1">
    <citation type="submission" date="2013-06" db="EMBL/GenBank/DDBJ databases">
        <authorList>
            <person name="Weinstock G."/>
            <person name="Sodergren E."/>
            <person name="Lobos E.A."/>
            <person name="Fulton L."/>
            <person name="Fulton R."/>
            <person name="Courtney L."/>
            <person name="Fronick C."/>
            <person name="O'Laughlin M."/>
            <person name="Godfrey J."/>
            <person name="Wilson R.M."/>
            <person name="Miner T."/>
            <person name="Farmer C."/>
            <person name="Delehaunty K."/>
            <person name="Cordes M."/>
            <person name="Minx P."/>
            <person name="Tomlinson C."/>
            <person name="Chen J."/>
            <person name="Wollam A."/>
            <person name="Pepin K.H."/>
            <person name="Bhonagiri V."/>
            <person name="Zhang X."/>
            <person name="Warren W."/>
            <person name="Mitreva M."/>
            <person name="Mardis E.R."/>
            <person name="Wilson R.K."/>
        </authorList>
    </citation>
    <scope>NUCLEOTIDE SEQUENCE [LARGE SCALE GENOMIC DNA]</scope>
    <source>
        <strain evidence="1 2">ATCC 29426</strain>
    </source>
</reference>
<sequence>MKIIRHQNGVVRNSYHFKSAYFFLKKCLFCSQKVPVLETQIGCLEN</sequence>
<name>A0ABN0NVP1_9BACT</name>
<protein>
    <submittedName>
        <fullName evidence="1">Uncharacterized protein</fullName>
    </submittedName>
</protein>
<organism evidence="1 2">
    <name type="scientific">Prevotella disiens JCM 6334 = ATCC 29426</name>
    <dbReference type="NCBI Taxonomy" id="1235811"/>
    <lineage>
        <taxon>Bacteria</taxon>
        <taxon>Pseudomonadati</taxon>
        <taxon>Bacteroidota</taxon>
        <taxon>Bacteroidia</taxon>
        <taxon>Bacteroidales</taxon>
        <taxon>Prevotellaceae</taxon>
        <taxon>Prevotella</taxon>
    </lineage>
</organism>
<keyword evidence="2" id="KW-1185">Reference proteome</keyword>
<proteinExistence type="predicted"/>
<comment type="caution">
    <text evidence="1">The sequence shown here is derived from an EMBL/GenBank/DDBJ whole genome shotgun (WGS) entry which is preliminary data.</text>
</comment>
<dbReference type="Proteomes" id="UP000016660">
    <property type="component" value="Unassembled WGS sequence"/>
</dbReference>
<accession>A0ABN0NVP1</accession>
<dbReference type="EMBL" id="AWUY01000005">
    <property type="protein sequence ID" value="ERJ81136.1"/>
    <property type="molecule type" value="Genomic_DNA"/>
</dbReference>
<evidence type="ECO:0000313" key="2">
    <source>
        <dbReference type="Proteomes" id="UP000016660"/>
    </source>
</evidence>
<gene>
    <name evidence="1" type="ORF">HMPREF0653_00036</name>
</gene>
<evidence type="ECO:0000313" key="1">
    <source>
        <dbReference type="EMBL" id="ERJ81136.1"/>
    </source>
</evidence>